<sequence length="105" mass="12168">MGIRGVEQLSKLITQQIFLLCFGFELFFCRLRIACSNPTFIFILPMNPCVHAWRCPLPFPCILCCGKNREFLAVFPLMFCALYQSTQMLLPYWVYTSGAAQEKRD</sequence>
<reference evidence="1" key="2">
    <citation type="submission" date="2020-07" db="EMBL/GenBank/DDBJ databases">
        <authorList>
            <person name="Vera ALvarez R."/>
            <person name="Arias-Moreno D.M."/>
            <person name="Jimenez-Jacinto V."/>
            <person name="Jimenez-Bremont J.F."/>
            <person name="Swaminathan K."/>
            <person name="Moose S.P."/>
            <person name="Guerrero-Gonzalez M.L."/>
            <person name="Marino-Ramirez L."/>
            <person name="Landsman D."/>
            <person name="Rodriguez-Kessler M."/>
            <person name="Delgado-Sanchez P."/>
        </authorList>
    </citation>
    <scope>NUCLEOTIDE SEQUENCE</scope>
    <source>
        <tissue evidence="1">Cladode</tissue>
    </source>
</reference>
<dbReference type="EMBL" id="GISG01081998">
    <property type="protein sequence ID" value="MBA4632324.1"/>
    <property type="molecule type" value="Transcribed_RNA"/>
</dbReference>
<name>A0A7C9D7E0_OPUST</name>
<proteinExistence type="predicted"/>
<protein>
    <submittedName>
        <fullName evidence="1">Uncharacterized protein</fullName>
    </submittedName>
</protein>
<dbReference type="AlphaFoldDB" id="A0A7C9D7E0"/>
<accession>A0A7C9D7E0</accession>
<reference evidence="1" key="1">
    <citation type="journal article" date="2013" name="J. Plant Res.">
        <title>Effect of fungi and light on seed germination of three Opuntia species from semiarid lands of central Mexico.</title>
        <authorList>
            <person name="Delgado-Sanchez P."/>
            <person name="Jimenez-Bremont J.F."/>
            <person name="Guerrero-Gonzalez Mde L."/>
            <person name="Flores J."/>
        </authorList>
    </citation>
    <scope>NUCLEOTIDE SEQUENCE</scope>
    <source>
        <tissue evidence="1">Cladode</tissue>
    </source>
</reference>
<evidence type="ECO:0000313" key="1">
    <source>
        <dbReference type="EMBL" id="MBA4632324.1"/>
    </source>
</evidence>
<organism evidence="1">
    <name type="scientific">Opuntia streptacantha</name>
    <name type="common">Prickly pear cactus</name>
    <name type="synonym">Opuntia cardona</name>
    <dbReference type="NCBI Taxonomy" id="393608"/>
    <lineage>
        <taxon>Eukaryota</taxon>
        <taxon>Viridiplantae</taxon>
        <taxon>Streptophyta</taxon>
        <taxon>Embryophyta</taxon>
        <taxon>Tracheophyta</taxon>
        <taxon>Spermatophyta</taxon>
        <taxon>Magnoliopsida</taxon>
        <taxon>eudicotyledons</taxon>
        <taxon>Gunneridae</taxon>
        <taxon>Pentapetalae</taxon>
        <taxon>Caryophyllales</taxon>
        <taxon>Cactineae</taxon>
        <taxon>Cactaceae</taxon>
        <taxon>Opuntioideae</taxon>
        <taxon>Opuntia</taxon>
    </lineage>
</organism>